<dbReference type="InterPro" id="IPR037004">
    <property type="entry name" value="Exonuc_VII_ssu_sf"/>
</dbReference>
<keyword evidence="8" id="KW-1185">Reference proteome</keyword>
<dbReference type="Pfam" id="PF02609">
    <property type="entry name" value="Exonuc_VII_S"/>
    <property type="match status" value="1"/>
</dbReference>
<dbReference type="NCBIfam" id="TIGR01280">
    <property type="entry name" value="xseB"/>
    <property type="match status" value="1"/>
</dbReference>
<evidence type="ECO:0000313" key="8">
    <source>
        <dbReference type="Proteomes" id="UP000003240"/>
    </source>
</evidence>
<proteinExistence type="inferred from homology"/>
<dbReference type="AlphaFoldDB" id="F7NJY5"/>
<dbReference type="GO" id="GO:0005829">
    <property type="term" value="C:cytosol"/>
    <property type="evidence" value="ECO:0007669"/>
    <property type="project" value="TreeGrafter"/>
</dbReference>
<dbReference type="HAMAP" id="MF_00337">
    <property type="entry name" value="Exonuc_7_S"/>
    <property type="match status" value="1"/>
</dbReference>
<evidence type="ECO:0000256" key="2">
    <source>
        <dbReference type="ARBA" id="ARBA00022490"/>
    </source>
</evidence>
<dbReference type="Proteomes" id="UP000003240">
    <property type="component" value="Unassembled WGS sequence"/>
</dbReference>
<gene>
    <name evidence="6" type="primary">xseB</name>
    <name evidence="7" type="ORF">ALO_11974</name>
</gene>
<organism evidence="7 8">
    <name type="scientific">Acetonema longum DSM 6540</name>
    <dbReference type="NCBI Taxonomy" id="1009370"/>
    <lineage>
        <taxon>Bacteria</taxon>
        <taxon>Bacillati</taxon>
        <taxon>Bacillota</taxon>
        <taxon>Negativicutes</taxon>
        <taxon>Acetonemataceae</taxon>
        <taxon>Acetonema</taxon>
    </lineage>
</organism>
<dbReference type="OrthoDB" id="9798666at2"/>
<dbReference type="InterPro" id="IPR003761">
    <property type="entry name" value="Exonuc_VII_S"/>
</dbReference>
<dbReference type="SUPFAM" id="SSF116842">
    <property type="entry name" value="XseB-like"/>
    <property type="match status" value="1"/>
</dbReference>
<comment type="subcellular location">
    <subcellularLocation>
        <location evidence="6">Cytoplasm</location>
    </subcellularLocation>
</comment>
<name>F7NJY5_9FIRM</name>
<sequence length="83" mass="9406">MSRAKKTDCSFEEAVTQLESIVKQLEKGDLPLNEALTCFQEGVALSRFCFKQLDDAERQMDKVIQELNGAIIKKPLALQEDME</sequence>
<comment type="catalytic activity">
    <reaction evidence="6">
        <text>Exonucleolytic cleavage in either 5'- to 3'- or 3'- to 5'-direction to yield nucleoside 5'-phosphates.</text>
        <dbReference type="EC" id="3.1.11.6"/>
    </reaction>
</comment>
<evidence type="ECO:0000256" key="6">
    <source>
        <dbReference type="HAMAP-Rule" id="MF_00337"/>
    </source>
</evidence>
<keyword evidence="3 6" id="KW-0540">Nuclease</keyword>
<keyword evidence="2 6" id="KW-0963">Cytoplasm</keyword>
<dbReference type="PANTHER" id="PTHR34137:SF1">
    <property type="entry name" value="EXODEOXYRIBONUCLEASE 7 SMALL SUBUNIT"/>
    <property type="match status" value="1"/>
</dbReference>
<dbReference type="RefSeq" id="WP_004095901.1">
    <property type="nucleotide sequence ID" value="NZ_AFGF01000102.1"/>
</dbReference>
<dbReference type="GO" id="GO:0006308">
    <property type="term" value="P:DNA catabolic process"/>
    <property type="evidence" value="ECO:0007669"/>
    <property type="project" value="UniProtKB-UniRule"/>
</dbReference>
<evidence type="ECO:0000256" key="4">
    <source>
        <dbReference type="ARBA" id="ARBA00022801"/>
    </source>
</evidence>
<dbReference type="PANTHER" id="PTHR34137">
    <property type="entry name" value="EXODEOXYRIBONUCLEASE 7 SMALL SUBUNIT"/>
    <property type="match status" value="1"/>
</dbReference>
<protein>
    <recommendedName>
        <fullName evidence="6">Exodeoxyribonuclease 7 small subunit</fullName>
        <ecNumber evidence="6">3.1.11.6</ecNumber>
    </recommendedName>
    <alternativeName>
        <fullName evidence="6">Exodeoxyribonuclease VII small subunit</fullName>
        <shortName evidence="6">Exonuclease VII small subunit</shortName>
    </alternativeName>
</protein>
<dbReference type="GO" id="GO:0009318">
    <property type="term" value="C:exodeoxyribonuclease VII complex"/>
    <property type="evidence" value="ECO:0007669"/>
    <property type="project" value="UniProtKB-UniRule"/>
</dbReference>
<reference evidence="7 8" key="1">
    <citation type="journal article" date="2011" name="EMBO J.">
        <title>Structural diversity of bacterial flagellar motors.</title>
        <authorList>
            <person name="Chen S."/>
            <person name="Beeby M."/>
            <person name="Murphy G.E."/>
            <person name="Leadbetter J.R."/>
            <person name="Hendrixson D.R."/>
            <person name="Briegel A."/>
            <person name="Li Z."/>
            <person name="Shi J."/>
            <person name="Tocheva E.I."/>
            <person name="Muller A."/>
            <person name="Dobro M.J."/>
            <person name="Jensen G.J."/>
        </authorList>
    </citation>
    <scope>NUCLEOTIDE SEQUENCE [LARGE SCALE GENOMIC DNA]</scope>
    <source>
        <strain evidence="7 8">DSM 6540</strain>
    </source>
</reference>
<dbReference type="eggNOG" id="COG1722">
    <property type="taxonomic scope" value="Bacteria"/>
</dbReference>
<dbReference type="GO" id="GO:0008855">
    <property type="term" value="F:exodeoxyribonuclease VII activity"/>
    <property type="evidence" value="ECO:0007669"/>
    <property type="project" value="UniProtKB-UniRule"/>
</dbReference>
<dbReference type="Gene3D" id="1.10.287.1040">
    <property type="entry name" value="Exonuclease VII, small subunit"/>
    <property type="match status" value="1"/>
</dbReference>
<keyword evidence="4 6" id="KW-0378">Hydrolase</keyword>
<keyword evidence="5 6" id="KW-0269">Exonuclease</keyword>
<comment type="subunit">
    <text evidence="6">Heterooligomer composed of large and small subunits.</text>
</comment>
<evidence type="ECO:0000256" key="3">
    <source>
        <dbReference type="ARBA" id="ARBA00022722"/>
    </source>
</evidence>
<comment type="function">
    <text evidence="6">Bidirectionally degrades single-stranded DNA into large acid-insoluble oligonucleotides, which are then degraded further into small acid-soluble oligonucleotides.</text>
</comment>
<comment type="caution">
    <text evidence="7">The sequence shown here is derived from an EMBL/GenBank/DDBJ whole genome shotgun (WGS) entry which is preliminary data.</text>
</comment>
<dbReference type="EMBL" id="AFGF01000102">
    <property type="protein sequence ID" value="EGO63632.1"/>
    <property type="molecule type" value="Genomic_DNA"/>
</dbReference>
<comment type="similarity">
    <text evidence="1 6">Belongs to the XseB family.</text>
</comment>
<dbReference type="STRING" id="1009370.ALO_11974"/>
<evidence type="ECO:0000256" key="1">
    <source>
        <dbReference type="ARBA" id="ARBA00009998"/>
    </source>
</evidence>
<evidence type="ECO:0000313" key="7">
    <source>
        <dbReference type="EMBL" id="EGO63632.1"/>
    </source>
</evidence>
<evidence type="ECO:0000256" key="5">
    <source>
        <dbReference type="ARBA" id="ARBA00022839"/>
    </source>
</evidence>
<dbReference type="EC" id="3.1.11.6" evidence="6"/>
<accession>F7NJY5</accession>